<dbReference type="OrthoDB" id="6513151at2759"/>
<dbReference type="InterPro" id="IPR000719">
    <property type="entry name" value="Prot_kinase_dom"/>
</dbReference>
<evidence type="ECO:0000256" key="3">
    <source>
        <dbReference type="ARBA" id="ARBA00022679"/>
    </source>
</evidence>
<evidence type="ECO:0000256" key="4">
    <source>
        <dbReference type="ARBA" id="ARBA00022741"/>
    </source>
</evidence>
<gene>
    <name evidence="12" type="ORF">DEBURN_LOCUS2789</name>
</gene>
<dbReference type="EC" id="2.7.11.1" evidence="1"/>
<dbReference type="PROSITE" id="PS00107">
    <property type="entry name" value="PROTEIN_KINASE_ATP"/>
    <property type="match status" value="1"/>
</dbReference>
<keyword evidence="5" id="KW-0418">Kinase</keyword>
<evidence type="ECO:0000256" key="2">
    <source>
        <dbReference type="ARBA" id="ARBA00022527"/>
    </source>
</evidence>
<keyword evidence="3" id="KW-0808">Transferase</keyword>
<keyword evidence="6 9" id="KW-0067">ATP-binding</keyword>
<dbReference type="EMBL" id="CAJVPK010000160">
    <property type="protein sequence ID" value="CAG8463216.1"/>
    <property type="molecule type" value="Genomic_DNA"/>
</dbReference>
<feature type="binding site" evidence="9">
    <location>
        <position position="144"/>
    </location>
    <ligand>
        <name>ATP</name>
        <dbReference type="ChEBI" id="CHEBI:30616"/>
    </ligand>
</feature>
<dbReference type="SUPFAM" id="SSF56112">
    <property type="entry name" value="Protein kinase-like (PK-like)"/>
    <property type="match status" value="1"/>
</dbReference>
<dbReference type="PANTHER" id="PTHR24343:SF137">
    <property type="entry name" value="SERINE_THREONINE-PROTEIN KINASE HRK1"/>
    <property type="match status" value="1"/>
</dbReference>
<dbReference type="GO" id="GO:0004674">
    <property type="term" value="F:protein serine/threonine kinase activity"/>
    <property type="evidence" value="ECO:0007669"/>
    <property type="project" value="UniProtKB-KW"/>
</dbReference>
<dbReference type="Pfam" id="PF00069">
    <property type="entry name" value="Pkinase"/>
    <property type="match status" value="2"/>
</dbReference>
<dbReference type="PANTHER" id="PTHR24343">
    <property type="entry name" value="SERINE/THREONINE KINASE"/>
    <property type="match status" value="1"/>
</dbReference>
<comment type="catalytic activity">
    <reaction evidence="7">
        <text>L-threonyl-[protein] + ATP = O-phospho-L-threonyl-[protein] + ADP + H(+)</text>
        <dbReference type="Rhea" id="RHEA:46608"/>
        <dbReference type="Rhea" id="RHEA-COMP:11060"/>
        <dbReference type="Rhea" id="RHEA-COMP:11605"/>
        <dbReference type="ChEBI" id="CHEBI:15378"/>
        <dbReference type="ChEBI" id="CHEBI:30013"/>
        <dbReference type="ChEBI" id="CHEBI:30616"/>
        <dbReference type="ChEBI" id="CHEBI:61977"/>
        <dbReference type="ChEBI" id="CHEBI:456216"/>
        <dbReference type="EC" id="2.7.11.1"/>
    </reaction>
</comment>
<proteinExistence type="inferred from homology"/>
<dbReference type="Gene3D" id="1.10.510.10">
    <property type="entry name" value="Transferase(Phosphotransferase) domain 1"/>
    <property type="match status" value="1"/>
</dbReference>
<evidence type="ECO:0000313" key="12">
    <source>
        <dbReference type="EMBL" id="CAG8463216.1"/>
    </source>
</evidence>
<evidence type="ECO:0000256" key="10">
    <source>
        <dbReference type="RuleBase" id="RU000304"/>
    </source>
</evidence>
<keyword evidence="4 9" id="KW-0547">Nucleotide-binding</keyword>
<dbReference type="SMART" id="SM00220">
    <property type="entry name" value="S_TKc"/>
    <property type="match status" value="1"/>
</dbReference>
<name>A0A9N8Z3G7_9GLOM</name>
<dbReference type="InterPro" id="IPR017441">
    <property type="entry name" value="Protein_kinase_ATP_BS"/>
</dbReference>
<comment type="catalytic activity">
    <reaction evidence="8">
        <text>L-seryl-[protein] + ATP = O-phospho-L-seryl-[protein] + ADP + H(+)</text>
        <dbReference type="Rhea" id="RHEA:17989"/>
        <dbReference type="Rhea" id="RHEA-COMP:9863"/>
        <dbReference type="Rhea" id="RHEA-COMP:11604"/>
        <dbReference type="ChEBI" id="CHEBI:15378"/>
        <dbReference type="ChEBI" id="CHEBI:29999"/>
        <dbReference type="ChEBI" id="CHEBI:30616"/>
        <dbReference type="ChEBI" id="CHEBI:83421"/>
        <dbReference type="ChEBI" id="CHEBI:456216"/>
        <dbReference type="EC" id="2.7.11.1"/>
    </reaction>
</comment>
<reference evidence="12" key="1">
    <citation type="submission" date="2021-06" db="EMBL/GenBank/DDBJ databases">
        <authorList>
            <person name="Kallberg Y."/>
            <person name="Tangrot J."/>
            <person name="Rosling A."/>
        </authorList>
    </citation>
    <scope>NUCLEOTIDE SEQUENCE</scope>
    <source>
        <strain evidence="12">AZ414A</strain>
    </source>
</reference>
<evidence type="ECO:0000256" key="6">
    <source>
        <dbReference type="ARBA" id="ARBA00022840"/>
    </source>
</evidence>
<evidence type="ECO:0000256" key="5">
    <source>
        <dbReference type="ARBA" id="ARBA00022777"/>
    </source>
</evidence>
<keyword evidence="13" id="KW-1185">Reference proteome</keyword>
<dbReference type="Proteomes" id="UP000789706">
    <property type="component" value="Unassembled WGS sequence"/>
</dbReference>
<dbReference type="PROSITE" id="PS50011">
    <property type="entry name" value="PROTEIN_KINASE_DOM"/>
    <property type="match status" value="1"/>
</dbReference>
<feature type="domain" description="Protein kinase" evidence="11">
    <location>
        <begin position="1"/>
        <end position="306"/>
    </location>
</feature>
<organism evidence="12 13">
    <name type="scientific">Diversispora eburnea</name>
    <dbReference type="NCBI Taxonomy" id="1213867"/>
    <lineage>
        <taxon>Eukaryota</taxon>
        <taxon>Fungi</taxon>
        <taxon>Fungi incertae sedis</taxon>
        <taxon>Mucoromycota</taxon>
        <taxon>Glomeromycotina</taxon>
        <taxon>Glomeromycetes</taxon>
        <taxon>Diversisporales</taxon>
        <taxon>Diversisporaceae</taxon>
        <taxon>Diversispora</taxon>
    </lineage>
</organism>
<accession>A0A9N8Z3G7</accession>
<evidence type="ECO:0000256" key="1">
    <source>
        <dbReference type="ARBA" id="ARBA00012513"/>
    </source>
</evidence>
<evidence type="ECO:0000259" key="11">
    <source>
        <dbReference type="PROSITE" id="PS50011"/>
    </source>
</evidence>
<evidence type="ECO:0000256" key="9">
    <source>
        <dbReference type="PROSITE-ProRule" id="PRU10141"/>
    </source>
</evidence>
<evidence type="ECO:0000256" key="7">
    <source>
        <dbReference type="ARBA" id="ARBA00047899"/>
    </source>
</evidence>
<dbReference type="PROSITE" id="PS00108">
    <property type="entry name" value="PROTEIN_KINASE_ST"/>
    <property type="match status" value="1"/>
</dbReference>
<dbReference type="InterPro" id="IPR011009">
    <property type="entry name" value="Kinase-like_dom_sf"/>
</dbReference>
<keyword evidence="2 10" id="KW-0723">Serine/threonine-protein kinase</keyword>
<evidence type="ECO:0000256" key="8">
    <source>
        <dbReference type="ARBA" id="ARBA00048679"/>
    </source>
</evidence>
<sequence length="339" mass="38780">MTASIFPSITTEQLPGQLSMKNSLGKIQLTSPPIIILTPQLSSTGISEITSTDSSITNSSNSGSTQSTPPQFIFKKPLIKKLSLFKEIKQVFVKKSKNISPYYTNYNNIKIEKYGQWGKVLGSGIGGTVRLIHRTSDNKKFAAKQFRERYPLESTKLYPVMSKQMSEKEIACDLKQIINGVNYLHEMGIAHRDLKLDNLCVNEQGIIKIIDFGYPYICPESYIQDHYDPRLADIWAIGVTFVCMHLGRFPWLMSRNSDETFKAYLKRPERLIKKIPKPAQPIIRRILEIDPQKRATMKDILDDEWFKSIQVCTTNNNNNNDNACDHTHHLLETKHDIQE</sequence>
<comment type="similarity">
    <text evidence="10">Belongs to the protein kinase superfamily.</text>
</comment>
<dbReference type="AlphaFoldDB" id="A0A9N8Z3G7"/>
<protein>
    <recommendedName>
        <fullName evidence="1">non-specific serine/threonine protein kinase</fullName>
        <ecNumber evidence="1">2.7.11.1</ecNumber>
    </recommendedName>
</protein>
<dbReference type="GO" id="GO:0005524">
    <property type="term" value="F:ATP binding"/>
    <property type="evidence" value="ECO:0007669"/>
    <property type="project" value="UniProtKB-UniRule"/>
</dbReference>
<comment type="caution">
    <text evidence="12">The sequence shown here is derived from an EMBL/GenBank/DDBJ whole genome shotgun (WGS) entry which is preliminary data.</text>
</comment>
<dbReference type="GO" id="GO:0005829">
    <property type="term" value="C:cytosol"/>
    <property type="evidence" value="ECO:0007669"/>
    <property type="project" value="TreeGrafter"/>
</dbReference>
<evidence type="ECO:0000313" key="13">
    <source>
        <dbReference type="Proteomes" id="UP000789706"/>
    </source>
</evidence>
<dbReference type="InterPro" id="IPR008271">
    <property type="entry name" value="Ser/Thr_kinase_AS"/>
</dbReference>